<name>A0A926F748_9FIRM</name>
<dbReference type="InterPro" id="IPR027469">
    <property type="entry name" value="Cation_efflux_TMD_sf"/>
</dbReference>
<evidence type="ECO:0000256" key="4">
    <source>
        <dbReference type="ARBA" id="ARBA00022692"/>
    </source>
</evidence>
<keyword evidence="4 7" id="KW-0812">Transmembrane</keyword>
<dbReference type="InterPro" id="IPR036837">
    <property type="entry name" value="Cation_efflux_CTD_sf"/>
</dbReference>
<dbReference type="EMBL" id="JACRTE010000001">
    <property type="protein sequence ID" value="MBC8595478.1"/>
    <property type="molecule type" value="Genomic_DNA"/>
</dbReference>
<dbReference type="InterPro" id="IPR027470">
    <property type="entry name" value="Cation_efflux_CTD"/>
</dbReference>
<dbReference type="InterPro" id="IPR002524">
    <property type="entry name" value="Cation_efflux"/>
</dbReference>
<evidence type="ECO:0000259" key="8">
    <source>
        <dbReference type="Pfam" id="PF01545"/>
    </source>
</evidence>
<dbReference type="PANTHER" id="PTHR43840">
    <property type="entry name" value="MITOCHONDRIAL METAL TRANSPORTER 1-RELATED"/>
    <property type="match status" value="1"/>
</dbReference>
<dbReference type="RefSeq" id="WP_262431163.1">
    <property type="nucleotide sequence ID" value="NZ_JACRTE010000001.1"/>
</dbReference>
<dbReference type="SUPFAM" id="SSF161111">
    <property type="entry name" value="Cation efflux protein transmembrane domain-like"/>
    <property type="match status" value="1"/>
</dbReference>
<dbReference type="GO" id="GO:0016020">
    <property type="term" value="C:membrane"/>
    <property type="evidence" value="ECO:0007669"/>
    <property type="project" value="UniProtKB-SubCell"/>
</dbReference>
<evidence type="ECO:0000256" key="3">
    <source>
        <dbReference type="ARBA" id="ARBA00022448"/>
    </source>
</evidence>
<comment type="subcellular location">
    <subcellularLocation>
        <location evidence="1">Membrane</location>
        <topology evidence="1">Multi-pass membrane protein</topology>
    </subcellularLocation>
</comment>
<evidence type="ECO:0000313" key="11">
    <source>
        <dbReference type="Proteomes" id="UP000647416"/>
    </source>
</evidence>
<gene>
    <name evidence="10" type="ORF">H8706_01155</name>
</gene>
<feature type="transmembrane region" description="Helical" evidence="7">
    <location>
        <begin position="130"/>
        <end position="151"/>
    </location>
</feature>
<dbReference type="Pfam" id="PF16916">
    <property type="entry name" value="ZT_dimer"/>
    <property type="match status" value="1"/>
</dbReference>
<keyword evidence="11" id="KW-1185">Reference proteome</keyword>
<dbReference type="SUPFAM" id="SSF160240">
    <property type="entry name" value="Cation efflux protein cytoplasmic domain-like"/>
    <property type="match status" value="2"/>
</dbReference>
<keyword evidence="3" id="KW-0813">Transport</keyword>
<comment type="caution">
    <text evidence="10">The sequence shown here is derived from an EMBL/GenBank/DDBJ whole genome shotgun (WGS) entry which is preliminary data.</text>
</comment>
<dbReference type="FunFam" id="1.20.1510.10:FF:000006">
    <property type="entry name" value="Divalent cation efflux transporter"/>
    <property type="match status" value="1"/>
</dbReference>
<accession>A0A926F748</accession>
<dbReference type="Gene3D" id="1.20.1510.10">
    <property type="entry name" value="Cation efflux protein transmembrane domain"/>
    <property type="match status" value="1"/>
</dbReference>
<comment type="similarity">
    <text evidence="2">Belongs to the cation diffusion facilitator (CDF) transporter (TC 2.A.4) family.</text>
</comment>
<dbReference type="PANTHER" id="PTHR43840:SF50">
    <property type="entry name" value="MANGANESE EFFLUX SYSTEM PROTEIN MNES"/>
    <property type="match status" value="1"/>
</dbReference>
<evidence type="ECO:0000256" key="5">
    <source>
        <dbReference type="ARBA" id="ARBA00022989"/>
    </source>
</evidence>
<protein>
    <submittedName>
        <fullName evidence="10">Cation transporter</fullName>
    </submittedName>
</protein>
<feature type="transmembrane region" description="Helical" evidence="7">
    <location>
        <begin position="25"/>
        <end position="47"/>
    </location>
</feature>
<proteinExistence type="inferred from homology"/>
<dbReference type="InterPro" id="IPR058533">
    <property type="entry name" value="Cation_efflux_TM"/>
</dbReference>
<keyword evidence="6 7" id="KW-0472">Membrane</keyword>
<dbReference type="Pfam" id="PF01545">
    <property type="entry name" value="Cation_efflux"/>
    <property type="match status" value="1"/>
</dbReference>
<sequence length="388" mass="43566">MINFIIRKFIPDYENITDKNVRERYSVLAGVLGIFNNFILFALKIIIGFYINSIAVISDAFNNLSDIASSLLSVISAKMSNMRPDKEHPFGHGRIEYVASLFVAAIIFFVGISLFKTSVSKIFRPETLNFNPYLVLILALSVLVKVWMFFYNRYIGKKINSSVLCAAAEDSLSDVWATSAVIVSTVLGLFTTLPLDAILGVGVSVLILLSGFGIAKDTIDLLLGKAPDKELVEKLKNIILNGERIQGVHDLIVHDYGPGRVIASAHAEVKDTENIVEIHEIIDALENKIEEELGVVMIIHTDPINVDCERTISLKNKVEEIAEEIDKNLTIHDFRITDGKDNINLIFDIVFPYEYDDKSCHKIVFEIMDKMKSYDSRINIVAKIDRTY</sequence>
<dbReference type="InterPro" id="IPR050291">
    <property type="entry name" value="CDF_Transporter"/>
</dbReference>
<feature type="domain" description="Cation efflux protein transmembrane" evidence="8">
    <location>
        <begin position="32"/>
        <end position="223"/>
    </location>
</feature>
<dbReference type="NCBIfam" id="TIGR01297">
    <property type="entry name" value="CDF"/>
    <property type="match status" value="1"/>
</dbReference>
<evidence type="ECO:0000256" key="1">
    <source>
        <dbReference type="ARBA" id="ARBA00004141"/>
    </source>
</evidence>
<reference evidence="10" key="1">
    <citation type="submission" date="2020-08" db="EMBL/GenBank/DDBJ databases">
        <title>Genome public.</title>
        <authorList>
            <person name="Liu C."/>
            <person name="Sun Q."/>
        </authorList>
    </citation>
    <scope>NUCLEOTIDE SEQUENCE</scope>
    <source>
        <strain evidence="10">NSJ-50</strain>
    </source>
</reference>
<evidence type="ECO:0000256" key="6">
    <source>
        <dbReference type="ARBA" id="ARBA00023136"/>
    </source>
</evidence>
<evidence type="ECO:0000256" key="2">
    <source>
        <dbReference type="ARBA" id="ARBA00008114"/>
    </source>
</evidence>
<evidence type="ECO:0000313" key="10">
    <source>
        <dbReference type="EMBL" id="MBC8595478.1"/>
    </source>
</evidence>
<dbReference type="AlphaFoldDB" id="A0A926F748"/>
<evidence type="ECO:0000256" key="7">
    <source>
        <dbReference type="SAM" id="Phobius"/>
    </source>
</evidence>
<organism evidence="10 11">
    <name type="scientific">Qingrenia yutianensis</name>
    <dbReference type="NCBI Taxonomy" id="2763676"/>
    <lineage>
        <taxon>Bacteria</taxon>
        <taxon>Bacillati</taxon>
        <taxon>Bacillota</taxon>
        <taxon>Clostridia</taxon>
        <taxon>Eubacteriales</taxon>
        <taxon>Oscillospiraceae</taxon>
        <taxon>Qingrenia</taxon>
    </lineage>
</organism>
<feature type="transmembrane region" description="Helical" evidence="7">
    <location>
        <begin position="197"/>
        <end position="215"/>
    </location>
</feature>
<dbReference type="Proteomes" id="UP000647416">
    <property type="component" value="Unassembled WGS sequence"/>
</dbReference>
<feature type="domain" description="Cation efflux protein cytoplasmic" evidence="9">
    <location>
        <begin position="227"/>
        <end position="303"/>
    </location>
</feature>
<feature type="transmembrane region" description="Helical" evidence="7">
    <location>
        <begin position="95"/>
        <end position="115"/>
    </location>
</feature>
<evidence type="ECO:0000259" key="9">
    <source>
        <dbReference type="Pfam" id="PF16916"/>
    </source>
</evidence>
<keyword evidence="5 7" id="KW-1133">Transmembrane helix</keyword>
<dbReference type="Gene3D" id="3.30.70.1350">
    <property type="entry name" value="Cation efflux protein, cytoplasmic domain"/>
    <property type="match status" value="1"/>
</dbReference>
<dbReference type="GO" id="GO:0008324">
    <property type="term" value="F:monoatomic cation transmembrane transporter activity"/>
    <property type="evidence" value="ECO:0007669"/>
    <property type="project" value="InterPro"/>
</dbReference>